<sequence>MSAAVINSTSPSRPTGVGLYQEIDFAIKEMETLKVTELKTLCRSLNLATNGRKAEIQSRIAGFIKESCSGTTIDPWRPKVLTVFINRIKNNQMLPVYNNLWSAIKTGNYQYTIPSMNINNNTNSSNNKTTGQQQQQQQQQKKKPASNYDPDNDTFYFRKSPFYKPIRLIEGTSIKLKRCTGRASVKALFKLNAKDWELLNSSENYKVLLYCGPTHLPSQNNKKEPIMFPFPNEIVFNSIPIKDNVRGLKNKIGTAKPADLTPHLKKNSTTATNVLDFIYAFQKTDFILFCYLVKVITPEEIVRDVVLKQNFKISKESTIAYIKRTLREEDESDFVTTSMVMSLQCPISYTRMKYPTKSILCEHLQCFDAVWYLHSQLQVPTWECPVCQIHIPLENLSISEYVDDILKNSKDDVEQIELTADGNWIAIDEDGEDTGNNNNNNGLPTTSENGIKQESTTSTEIPEKSTSAIPHLHHSEEHVVISLDSDEDENEVQENEAQEDEEETDISPPIIPPSERRHRHNTTLDDDEDEPLSAYGTQQSQNNQSQSQLQSQLHTAMQTPLHGQVQGQEQQQIRSQEQFVTPTTTTITTNVQAGINPFFPSITTRIQPPNVLISQQQQIPPNNNNTRTSLPSITASTTQPQFVSNIPITTQSVPTTPAIRDELPLRSISYPYSTVIPNSQIHNQHNYPFNFEPESLQRHNIPATNNNNNNNNNITSNLDSSSQPLPSLGNVHPGINSTSFLGLSGSVSQPNSTTALPTPPVLATTKNNQPNLLGITGTPLYTNISSSSGTPITGANDHQHHSNGTDTNNININRYPLGTTGNIPSMAPPSNAPVASTNKTTNVGVGVGGGRHSNKNNISPFIPRKDYSKILPRKRKEPPPSSTTDDNSLGVTVDSNTPPPPVVNGGSGNNNQGADAEVIDLTSD</sequence>
<dbReference type="OrthoDB" id="28127at2759"/>
<feature type="compositionally biased region" description="Acidic residues" evidence="12">
    <location>
        <begin position="484"/>
        <end position="505"/>
    </location>
</feature>
<comment type="pathway">
    <text evidence="2">Protein modification; protein sumoylation.</text>
</comment>
<dbReference type="InterPro" id="IPR003034">
    <property type="entry name" value="SAP_dom"/>
</dbReference>
<dbReference type="GO" id="GO:0016925">
    <property type="term" value="P:protein sumoylation"/>
    <property type="evidence" value="ECO:0007669"/>
    <property type="project" value="UniProtKB-UniPathway"/>
</dbReference>
<dbReference type="Gene3D" id="3.30.40.10">
    <property type="entry name" value="Zinc/RING finger domain, C3HC4 (zinc finger)"/>
    <property type="match status" value="1"/>
</dbReference>
<dbReference type="RefSeq" id="XP_003669019.1">
    <property type="nucleotide sequence ID" value="XM_003668971.1"/>
</dbReference>
<protein>
    <recommendedName>
        <fullName evidence="10">E3 SUMO-protein transferase SIZ2</fullName>
    </recommendedName>
</protein>
<dbReference type="InterPro" id="IPR013083">
    <property type="entry name" value="Znf_RING/FYVE/PHD"/>
</dbReference>
<reference evidence="16 17" key="1">
    <citation type="journal article" date="2011" name="Proc. Natl. Acad. Sci. U.S.A.">
        <title>Evolutionary erosion of yeast sex chromosomes by mating-type switching accidents.</title>
        <authorList>
            <person name="Gordon J.L."/>
            <person name="Armisen D."/>
            <person name="Proux-Wera E."/>
            <person name="Oheigeartaigh S.S."/>
            <person name="Byrne K.P."/>
            <person name="Wolfe K.H."/>
        </authorList>
    </citation>
    <scope>NUCLEOTIDE SEQUENCE [LARGE SCALE GENOMIC DNA]</scope>
    <source>
        <strain evidence="17">ATCC 10597 / BCRC 20456 / CBS 421 / NBRC 0211 / NRRL Y-12639</strain>
    </source>
</reference>
<feature type="compositionally biased region" description="Low complexity" evidence="12">
    <location>
        <begin position="538"/>
        <end position="553"/>
    </location>
</feature>
<evidence type="ECO:0000256" key="1">
    <source>
        <dbReference type="ARBA" id="ARBA00004123"/>
    </source>
</evidence>
<dbReference type="GO" id="GO:0008270">
    <property type="term" value="F:zinc ion binding"/>
    <property type="evidence" value="ECO:0007669"/>
    <property type="project" value="UniProtKB-KW"/>
</dbReference>
<dbReference type="GO" id="GO:0000785">
    <property type="term" value="C:chromatin"/>
    <property type="evidence" value="ECO:0007669"/>
    <property type="project" value="TreeGrafter"/>
</dbReference>
<dbReference type="Pfam" id="PF02037">
    <property type="entry name" value="SAP"/>
    <property type="match status" value="1"/>
</dbReference>
<evidence type="ECO:0000313" key="17">
    <source>
        <dbReference type="Proteomes" id="UP000000689"/>
    </source>
</evidence>
<dbReference type="PANTHER" id="PTHR10782:SF4">
    <property type="entry name" value="TONALLI, ISOFORM E"/>
    <property type="match status" value="1"/>
</dbReference>
<evidence type="ECO:0000256" key="11">
    <source>
        <dbReference type="PROSITE-ProRule" id="PRU00452"/>
    </source>
</evidence>
<comment type="subcellular location">
    <subcellularLocation>
        <location evidence="1">Nucleus</location>
    </subcellularLocation>
</comment>
<evidence type="ECO:0000259" key="13">
    <source>
        <dbReference type="PROSITE" id="PS50800"/>
    </source>
</evidence>
<evidence type="ECO:0000256" key="2">
    <source>
        <dbReference type="ARBA" id="ARBA00004718"/>
    </source>
</evidence>
<evidence type="ECO:0000256" key="6">
    <source>
        <dbReference type="ARBA" id="ARBA00022771"/>
    </source>
</evidence>
<dbReference type="PANTHER" id="PTHR10782">
    <property type="entry name" value="ZINC FINGER MIZ DOMAIN-CONTAINING PROTEIN"/>
    <property type="match status" value="1"/>
</dbReference>
<feature type="domain" description="SP-RING-type" evidence="14">
    <location>
        <begin position="330"/>
        <end position="415"/>
    </location>
</feature>
<dbReference type="Pfam" id="PF14324">
    <property type="entry name" value="PINIT"/>
    <property type="match status" value="1"/>
</dbReference>
<keyword evidence="6 11" id="KW-0863">Zinc-finger</keyword>
<dbReference type="UniPathway" id="UPA00886"/>
<keyword evidence="4" id="KW-0808">Transferase</keyword>
<evidence type="ECO:0000256" key="8">
    <source>
        <dbReference type="ARBA" id="ARBA00022833"/>
    </source>
</evidence>
<comment type="similarity">
    <text evidence="3">Belongs to the PIAS family.</text>
</comment>
<dbReference type="HOGENOM" id="CLU_014307_0_0_1"/>
<dbReference type="SMART" id="SM00513">
    <property type="entry name" value="SAP"/>
    <property type="match status" value="1"/>
</dbReference>
<feature type="compositionally biased region" description="Low complexity" evidence="12">
    <location>
        <begin position="434"/>
        <end position="449"/>
    </location>
</feature>
<feature type="compositionally biased region" description="Polar residues" evidence="12">
    <location>
        <begin position="882"/>
        <end position="896"/>
    </location>
</feature>
<dbReference type="InterPro" id="IPR004181">
    <property type="entry name" value="Znf_MIZ"/>
</dbReference>
<dbReference type="OMA" id="FIYAFQK"/>
<dbReference type="SUPFAM" id="SSF68906">
    <property type="entry name" value="SAP domain"/>
    <property type="match status" value="1"/>
</dbReference>
<feature type="region of interest" description="Disordered" evidence="12">
    <location>
        <begin position="427"/>
        <end position="555"/>
    </location>
</feature>
<dbReference type="eggNOG" id="KOG2169">
    <property type="taxonomic scope" value="Eukaryota"/>
</dbReference>
<keyword evidence="17" id="KW-1185">Reference proteome</keyword>
<feature type="compositionally biased region" description="Low complexity" evidence="12">
    <location>
        <begin position="119"/>
        <end position="139"/>
    </location>
</feature>
<evidence type="ECO:0000256" key="3">
    <source>
        <dbReference type="ARBA" id="ARBA00005383"/>
    </source>
</evidence>
<dbReference type="GO" id="GO:0007059">
    <property type="term" value="P:chromosome segregation"/>
    <property type="evidence" value="ECO:0007669"/>
    <property type="project" value="UniProtKB-ARBA"/>
</dbReference>
<evidence type="ECO:0000256" key="5">
    <source>
        <dbReference type="ARBA" id="ARBA00022723"/>
    </source>
</evidence>
<dbReference type="EMBL" id="HE580269">
    <property type="protein sequence ID" value="CCD23776.1"/>
    <property type="molecule type" value="Genomic_DNA"/>
</dbReference>
<evidence type="ECO:0000259" key="14">
    <source>
        <dbReference type="PROSITE" id="PS51044"/>
    </source>
</evidence>
<keyword evidence="7" id="KW-0833">Ubl conjugation pathway</keyword>
<evidence type="ECO:0000256" key="10">
    <source>
        <dbReference type="ARBA" id="ARBA00083459"/>
    </source>
</evidence>
<evidence type="ECO:0000259" key="15">
    <source>
        <dbReference type="PROSITE" id="PS51466"/>
    </source>
</evidence>
<dbReference type="GO" id="GO:0061665">
    <property type="term" value="F:SUMO ligase activity"/>
    <property type="evidence" value="ECO:0007669"/>
    <property type="project" value="TreeGrafter"/>
</dbReference>
<name>G0W7L5_NAUDC</name>
<feature type="domain" description="PINIT" evidence="15">
    <location>
        <begin position="140"/>
        <end position="296"/>
    </location>
</feature>
<dbReference type="GO" id="GO:0005634">
    <property type="term" value="C:nucleus"/>
    <property type="evidence" value="ECO:0007669"/>
    <property type="project" value="UniProtKB-SubCell"/>
</dbReference>
<proteinExistence type="inferred from homology"/>
<feature type="region of interest" description="Disordered" evidence="12">
    <location>
        <begin position="844"/>
        <end position="924"/>
    </location>
</feature>
<keyword evidence="9" id="KW-0539">Nucleus</keyword>
<feature type="region of interest" description="Disordered" evidence="12">
    <location>
        <begin position="115"/>
        <end position="150"/>
    </location>
</feature>
<dbReference type="InterPro" id="IPR023321">
    <property type="entry name" value="PINIT"/>
</dbReference>
<evidence type="ECO:0000256" key="4">
    <source>
        <dbReference type="ARBA" id="ARBA00022679"/>
    </source>
</evidence>
<feature type="compositionally biased region" description="Polar residues" evidence="12">
    <location>
        <begin position="450"/>
        <end position="468"/>
    </location>
</feature>
<evidence type="ECO:0000256" key="9">
    <source>
        <dbReference type="ARBA" id="ARBA00023242"/>
    </source>
</evidence>
<dbReference type="PROSITE" id="PS51466">
    <property type="entry name" value="PINIT"/>
    <property type="match status" value="1"/>
</dbReference>
<dbReference type="Gene3D" id="1.10.720.30">
    <property type="entry name" value="SAP domain"/>
    <property type="match status" value="1"/>
</dbReference>
<accession>G0W7L5</accession>
<dbReference type="AlphaFoldDB" id="G0W7L5"/>
<dbReference type="PROSITE" id="PS50800">
    <property type="entry name" value="SAP"/>
    <property type="match status" value="1"/>
</dbReference>
<dbReference type="KEGG" id="ndi:NDAI_0C01150"/>
<dbReference type="Proteomes" id="UP000000689">
    <property type="component" value="Chromosome 3"/>
</dbReference>
<dbReference type="Gene3D" id="2.60.120.780">
    <property type="entry name" value="PINIT domain"/>
    <property type="match status" value="1"/>
</dbReference>
<feature type="domain" description="SAP" evidence="13">
    <location>
        <begin position="30"/>
        <end position="64"/>
    </location>
</feature>
<dbReference type="InterPro" id="IPR038654">
    <property type="entry name" value="PINIT_sf"/>
</dbReference>
<evidence type="ECO:0000256" key="12">
    <source>
        <dbReference type="SAM" id="MobiDB-lite"/>
    </source>
</evidence>
<dbReference type="FunFam" id="3.30.40.10:FF:000247">
    <property type="entry name" value="Uncharacterized protein, isoform B"/>
    <property type="match status" value="1"/>
</dbReference>
<dbReference type="GO" id="GO:1990683">
    <property type="term" value="P:DNA double-strand break attachment to nuclear envelope"/>
    <property type="evidence" value="ECO:0007669"/>
    <property type="project" value="UniProtKB-ARBA"/>
</dbReference>
<gene>
    <name evidence="16" type="primary">NDAI0C01150</name>
    <name evidence="16" type="ordered locus">NDAI_0C01150</name>
</gene>
<dbReference type="SUPFAM" id="SSF57850">
    <property type="entry name" value="RING/U-box"/>
    <property type="match status" value="1"/>
</dbReference>
<dbReference type="Pfam" id="PF02891">
    <property type="entry name" value="zf-MIZ"/>
    <property type="match status" value="1"/>
</dbReference>
<organism evidence="16 17">
    <name type="scientific">Naumovozyma dairenensis (strain ATCC 10597 / BCRC 20456 / CBS 421 / NBRC 0211 / NRRL Y-12639)</name>
    <name type="common">Saccharomyces dairenensis</name>
    <dbReference type="NCBI Taxonomy" id="1071378"/>
    <lineage>
        <taxon>Eukaryota</taxon>
        <taxon>Fungi</taxon>
        <taxon>Dikarya</taxon>
        <taxon>Ascomycota</taxon>
        <taxon>Saccharomycotina</taxon>
        <taxon>Saccharomycetes</taxon>
        <taxon>Saccharomycetales</taxon>
        <taxon>Saccharomycetaceae</taxon>
        <taxon>Naumovozyma</taxon>
    </lineage>
</organism>
<keyword evidence="8" id="KW-0862">Zinc</keyword>
<dbReference type="PROSITE" id="PS51044">
    <property type="entry name" value="ZF_SP_RING"/>
    <property type="match status" value="1"/>
</dbReference>
<evidence type="ECO:0000256" key="7">
    <source>
        <dbReference type="ARBA" id="ARBA00022786"/>
    </source>
</evidence>
<dbReference type="STRING" id="1071378.G0W7L5"/>
<evidence type="ECO:0000313" key="16">
    <source>
        <dbReference type="EMBL" id="CCD23776.1"/>
    </source>
</evidence>
<dbReference type="GeneID" id="11496391"/>
<keyword evidence="5" id="KW-0479">Metal-binding</keyword>
<dbReference type="InterPro" id="IPR036361">
    <property type="entry name" value="SAP_dom_sf"/>
</dbReference>